<proteinExistence type="predicted"/>
<organism evidence="1 2">
    <name type="scientific">Amycolatopsis plumensis</name>
    <dbReference type="NCBI Taxonomy" id="236508"/>
    <lineage>
        <taxon>Bacteria</taxon>
        <taxon>Bacillati</taxon>
        <taxon>Actinomycetota</taxon>
        <taxon>Actinomycetes</taxon>
        <taxon>Pseudonocardiales</taxon>
        <taxon>Pseudonocardiaceae</taxon>
        <taxon>Amycolatopsis</taxon>
    </lineage>
</organism>
<accession>A0ABV5UC21</accession>
<dbReference type="RefSeq" id="WP_378201855.1">
    <property type="nucleotide sequence ID" value="NZ_JBHMBK010000031.1"/>
</dbReference>
<sequence length="52" mass="5928">MADHTSLWEKGVGKRFPWGTELRASLAVIAASQWSPNPARGEFPERRELFSR</sequence>
<gene>
    <name evidence="1" type="ORF">ACFFTO_32620</name>
</gene>
<name>A0ABV5UC21_9PSEU</name>
<dbReference type="Proteomes" id="UP001589535">
    <property type="component" value="Unassembled WGS sequence"/>
</dbReference>
<comment type="caution">
    <text evidence="1">The sequence shown here is derived from an EMBL/GenBank/DDBJ whole genome shotgun (WGS) entry which is preliminary data.</text>
</comment>
<evidence type="ECO:0000313" key="1">
    <source>
        <dbReference type="EMBL" id="MFB9688943.1"/>
    </source>
</evidence>
<evidence type="ECO:0000313" key="2">
    <source>
        <dbReference type="Proteomes" id="UP001589535"/>
    </source>
</evidence>
<keyword evidence="2" id="KW-1185">Reference proteome</keyword>
<protein>
    <submittedName>
        <fullName evidence="1">Uncharacterized protein</fullName>
    </submittedName>
</protein>
<reference evidence="1 2" key="1">
    <citation type="submission" date="2024-09" db="EMBL/GenBank/DDBJ databases">
        <authorList>
            <person name="Sun Q."/>
            <person name="Mori K."/>
        </authorList>
    </citation>
    <scope>NUCLEOTIDE SEQUENCE [LARGE SCALE GENOMIC DNA]</scope>
    <source>
        <strain evidence="1 2">JCM 13852</strain>
    </source>
</reference>
<dbReference type="EMBL" id="JBHMBK010000031">
    <property type="protein sequence ID" value="MFB9688943.1"/>
    <property type="molecule type" value="Genomic_DNA"/>
</dbReference>